<protein>
    <recommendedName>
        <fullName evidence="3">DUF4286 domain-containing protein</fullName>
    </recommendedName>
</protein>
<accession>A0A0K1PB43</accession>
<dbReference type="SUPFAM" id="SSF54909">
    <property type="entry name" value="Dimeric alpha+beta barrel"/>
    <property type="match status" value="1"/>
</dbReference>
<dbReference type="EMBL" id="CP012332">
    <property type="protein sequence ID" value="AKU90646.1"/>
    <property type="molecule type" value="Genomic_DNA"/>
</dbReference>
<dbReference type="STRING" id="1391653.AKJ08_1033"/>
<keyword evidence="2" id="KW-1185">Reference proteome</keyword>
<dbReference type="InterPro" id="IPR025563">
    <property type="entry name" value="DUF4286"/>
</dbReference>
<evidence type="ECO:0008006" key="3">
    <source>
        <dbReference type="Google" id="ProtNLM"/>
    </source>
</evidence>
<dbReference type="KEGG" id="vin:AKJ08_1033"/>
<dbReference type="Pfam" id="PF14114">
    <property type="entry name" value="DUF4286"/>
    <property type="match status" value="1"/>
</dbReference>
<evidence type="ECO:0000313" key="1">
    <source>
        <dbReference type="EMBL" id="AKU90646.1"/>
    </source>
</evidence>
<dbReference type="AlphaFoldDB" id="A0A0K1PB43"/>
<reference evidence="1 2" key="1">
    <citation type="submission" date="2015-08" db="EMBL/GenBank/DDBJ databases">
        <authorList>
            <person name="Babu N.S."/>
            <person name="Beckwith C.J."/>
            <person name="Beseler K.G."/>
            <person name="Brison A."/>
            <person name="Carone J.V."/>
            <person name="Caskin T.P."/>
            <person name="Diamond M."/>
            <person name="Durham M.E."/>
            <person name="Foxe J.M."/>
            <person name="Go M."/>
            <person name="Henderson B.A."/>
            <person name="Jones I.B."/>
            <person name="McGettigan J.A."/>
            <person name="Micheletti S.J."/>
            <person name="Nasrallah M.E."/>
            <person name="Ortiz D."/>
            <person name="Piller C.R."/>
            <person name="Privatt S.R."/>
            <person name="Schneider S.L."/>
            <person name="Sharp S."/>
            <person name="Smith T.C."/>
            <person name="Stanton J.D."/>
            <person name="Ullery H.E."/>
            <person name="Wilson R.J."/>
            <person name="Serrano M.G."/>
            <person name="Buck G."/>
            <person name="Lee V."/>
            <person name="Wang Y."/>
            <person name="Carvalho R."/>
            <person name="Voegtly L."/>
            <person name="Shi R."/>
            <person name="Duckworth R."/>
            <person name="Johnson A."/>
            <person name="Loviza R."/>
            <person name="Walstead R."/>
            <person name="Shah Z."/>
            <person name="Kiflezghi M."/>
            <person name="Wade K."/>
            <person name="Ball S.L."/>
            <person name="Bradley K.W."/>
            <person name="Asai D.J."/>
            <person name="Bowman C.A."/>
            <person name="Russell D.A."/>
            <person name="Pope W.H."/>
            <person name="Jacobs-Sera D."/>
            <person name="Hendrix R.W."/>
            <person name="Hatfull G.F."/>
        </authorList>
    </citation>
    <scope>NUCLEOTIDE SEQUENCE [LARGE SCALE GENOMIC DNA]</scope>
    <source>
        <strain evidence="1 2">DSM 27710</strain>
    </source>
</reference>
<dbReference type="InterPro" id="IPR011008">
    <property type="entry name" value="Dimeric_a/b-barrel"/>
</dbReference>
<name>A0A0K1PB43_9BACT</name>
<organism evidence="1 2">
    <name type="scientific">Vulgatibacter incomptus</name>
    <dbReference type="NCBI Taxonomy" id="1391653"/>
    <lineage>
        <taxon>Bacteria</taxon>
        <taxon>Pseudomonadati</taxon>
        <taxon>Myxococcota</taxon>
        <taxon>Myxococcia</taxon>
        <taxon>Myxococcales</taxon>
        <taxon>Cystobacterineae</taxon>
        <taxon>Vulgatibacteraceae</taxon>
        <taxon>Vulgatibacter</taxon>
    </lineage>
</organism>
<gene>
    <name evidence="1" type="ORF">AKJ08_1033</name>
</gene>
<dbReference type="Proteomes" id="UP000055590">
    <property type="component" value="Chromosome"/>
</dbReference>
<evidence type="ECO:0000313" key="2">
    <source>
        <dbReference type="Proteomes" id="UP000055590"/>
    </source>
</evidence>
<dbReference type="RefSeq" id="WP_050725071.1">
    <property type="nucleotide sequence ID" value="NZ_CP012332.1"/>
</dbReference>
<sequence>MGRNALAARARVIGDDGAARFCWFFELPSLASLESYLISRERDDLSQAFSTAFGEAKAHLEFGELEGNVRRGLRFGEEPGAAFVVEAVVPTADLEAWSRWYDEEHLPAVLASPGFVRARRFELHSDDDAQSRQLIVYDAVDAAAVEEFRTQAGPRLAEEHGARFPSAQVSRATWEWLG</sequence>
<proteinExistence type="predicted"/>